<proteinExistence type="predicted"/>
<dbReference type="InterPro" id="IPR035992">
    <property type="entry name" value="Ricin_B-like_lectins"/>
</dbReference>
<sequence length="102" mass="10259">MKTSHDSHRTDESVADGERRRSGLGTLRARAAAATATVALATAGVLGAGATAAHADSGFTIHLTPNSSFGLLLDMSGGSTSPGAGLIQWYANGGNNQFFAAL</sequence>
<dbReference type="Proteomes" id="UP000677913">
    <property type="component" value="Unassembled WGS sequence"/>
</dbReference>
<evidence type="ECO:0000256" key="1">
    <source>
        <dbReference type="SAM" id="MobiDB-lite"/>
    </source>
</evidence>
<dbReference type="SUPFAM" id="SSF50370">
    <property type="entry name" value="Ricin B-like lectins"/>
    <property type="match status" value="1"/>
</dbReference>
<feature type="region of interest" description="Disordered" evidence="1">
    <location>
        <begin position="1"/>
        <end position="22"/>
    </location>
</feature>
<evidence type="ECO:0000313" key="2">
    <source>
        <dbReference type="EMBL" id="MBS2966433.1"/>
    </source>
</evidence>
<name>A0A8J7WQ41_9ACTN</name>
<gene>
    <name evidence="2" type="ORF">KGA66_25550</name>
</gene>
<accession>A0A8J7WQ41</accession>
<dbReference type="AlphaFoldDB" id="A0A8J7WQ41"/>
<dbReference type="Gene3D" id="2.80.10.50">
    <property type="match status" value="1"/>
</dbReference>
<dbReference type="EMBL" id="JAGSXH010000150">
    <property type="protein sequence ID" value="MBS2966433.1"/>
    <property type="molecule type" value="Genomic_DNA"/>
</dbReference>
<organism evidence="2 3">
    <name type="scientific">Actinocrinis puniceicyclus</name>
    <dbReference type="NCBI Taxonomy" id="977794"/>
    <lineage>
        <taxon>Bacteria</taxon>
        <taxon>Bacillati</taxon>
        <taxon>Actinomycetota</taxon>
        <taxon>Actinomycetes</taxon>
        <taxon>Catenulisporales</taxon>
        <taxon>Actinospicaceae</taxon>
        <taxon>Actinocrinis</taxon>
    </lineage>
</organism>
<keyword evidence="3" id="KW-1185">Reference proteome</keyword>
<comment type="caution">
    <text evidence="2">The sequence shown here is derived from an EMBL/GenBank/DDBJ whole genome shotgun (WGS) entry which is preliminary data.</text>
</comment>
<feature type="compositionally biased region" description="Basic and acidic residues" evidence="1">
    <location>
        <begin position="1"/>
        <end position="21"/>
    </location>
</feature>
<dbReference type="RefSeq" id="WP_211471498.1">
    <property type="nucleotide sequence ID" value="NZ_JAGSXH010000150.1"/>
</dbReference>
<protein>
    <submittedName>
        <fullName evidence="2">Uncharacterized protein</fullName>
    </submittedName>
</protein>
<reference evidence="2" key="1">
    <citation type="submission" date="2021-04" db="EMBL/GenBank/DDBJ databases">
        <title>Genome based classification of Actinospica acidithermotolerans sp. nov., an actinobacterium isolated from an Indonesian hot spring.</title>
        <authorList>
            <person name="Kusuma A.B."/>
            <person name="Putra K.E."/>
            <person name="Nafisah S."/>
            <person name="Loh J."/>
            <person name="Nouioui I."/>
            <person name="Goodfellow M."/>
        </authorList>
    </citation>
    <scope>NUCLEOTIDE SEQUENCE</scope>
    <source>
        <strain evidence="2">DSM 45618</strain>
    </source>
</reference>
<evidence type="ECO:0000313" key="3">
    <source>
        <dbReference type="Proteomes" id="UP000677913"/>
    </source>
</evidence>